<dbReference type="Proteomes" id="UP000035368">
    <property type="component" value="Chromosome"/>
</dbReference>
<dbReference type="OrthoDB" id="4409563at2"/>
<dbReference type="PATRIC" id="fig|1050174.4.peg.2373"/>
<proteinExistence type="predicted"/>
<dbReference type="AlphaFoldDB" id="A0A0G3GST9"/>
<evidence type="ECO:0000256" key="1">
    <source>
        <dbReference type="SAM" id="Phobius"/>
    </source>
</evidence>
<evidence type="ECO:0000313" key="3">
    <source>
        <dbReference type="Proteomes" id="UP000035368"/>
    </source>
</evidence>
<sequence length="179" mass="20070">MTKNLRRDIYSGYFGFGFILLMLAISVFRLIAKHTFTSPIGLLMHEVNSMHIPISALNTGQTNIVLTAFIIKTIATVFICISLLLACRYFLRGDFFIPANVRYFKIASWSAFAYICGQFIEGMANNWVSATEGIEHNALPNGVDDPTFIPLYILFMVLSMTSIAITRAVKLQEDQEGLI</sequence>
<keyword evidence="1" id="KW-0812">Transmembrane</keyword>
<organism evidence="2 3">
    <name type="scientific">Corynebacterium epidermidicanis</name>
    <dbReference type="NCBI Taxonomy" id="1050174"/>
    <lineage>
        <taxon>Bacteria</taxon>
        <taxon>Bacillati</taxon>
        <taxon>Actinomycetota</taxon>
        <taxon>Actinomycetes</taxon>
        <taxon>Mycobacteriales</taxon>
        <taxon>Corynebacteriaceae</taxon>
        <taxon>Corynebacterium</taxon>
    </lineage>
</organism>
<keyword evidence="1" id="KW-1133">Transmembrane helix</keyword>
<feature type="transmembrane region" description="Helical" evidence="1">
    <location>
        <begin position="64"/>
        <end position="91"/>
    </location>
</feature>
<accession>A0A0G3GST9</accession>
<dbReference type="KEGG" id="cei:CEPID_11755"/>
<dbReference type="RefSeq" id="WP_047241061.1">
    <property type="nucleotide sequence ID" value="NZ_CP011541.1"/>
</dbReference>
<feature type="transmembrane region" description="Helical" evidence="1">
    <location>
        <begin position="12"/>
        <end position="32"/>
    </location>
</feature>
<gene>
    <name evidence="2" type="ORF">CEPID_11755</name>
</gene>
<feature type="transmembrane region" description="Helical" evidence="1">
    <location>
        <begin position="149"/>
        <end position="169"/>
    </location>
</feature>
<feature type="transmembrane region" description="Helical" evidence="1">
    <location>
        <begin position="103"/>
        <end position="120"/>
    </location>
</feature>
<evidence type="ECO:0000313" key="2">
    <source>
        <dbReference type="EMBL" id="AKK04179.1"/>
    </source>
</evidence>
<protein>
    <submittedName>
        <fullName evidence="2">Putative DUF2975 family protein</fullName>
    </submittedName>
</protein>
<keyword evidence="3" id="KW-1185">Reference proteome</keyword>
<name>A0A0G3GST9_9CORY</name>
<dbReference type="STRING" id="1050174.CEPID_11755"/>
<reference evidence="2 3" key="1">
    <citation type="submission" date="2015-05" db="EMBL/GenBank/DDBJ databases">
        <title>Complete genome sequence of Corynebacterium epidermidicanis DSM 45586, isolated from the skin of a dog suffering from pruritus.</title>
        <authorList>
            <person name="Ruckert C."/>
            <person name="Albersmeier A."/>
            <person name="Winkler A."/>
            <person name="Tauch A."/>
        </authorList>
    </citation>
    <scope>NUCLEOTIDE SEQUENCE [LARGE SCALE GENOMIC DNA]</scope>
    <source>
        <strain evidence="2 3">DSM 45586</strain>
    </source>
</reference>
<dbReference type="EMBL" id="CP011541">
    <property type="protein sequence ID" value="AKK04179.1"/>
    <property type="molecule type" value="Genomic_DNA"/>
</dbReference>
<keyword evidence="1" id="KW-0472">Membrane</keyword>